<dbReference type="Proteomes" id="UP000827284">
    <property type="component" value="Unassembled WGS sequence"/>
</dbReference>
<sequence length="276" mass="30788">MSRRFSLSSKFPLSYFLSEEDDGFYFNVQDDDPCSSSTPLSNASSTSPYVVSHSITVAAPETNHALSQSFPPETPGRTHVATLGSLPVPRLVSTGIDPRLFAKNESGRFAVNVFEYSVTFEASPLINTQLENPSYNPTLTASVTYGHWYIYPRYRMNFFLSLRSQALGFSNGLYAVGYMALIRDRFDDFEPAVHSIGNFHYWRRNTMFGCTNSRGGTLYDGKDITDDILDASGGEYETVSSSIPPTRSRQSKQAAQHVKGKGKGKLHNCNFQRIYT</sequence>
<proteinExistence type="predicted"/>
<dbReference type="EMBL" id="BQFW01000004">
    <property type="protein sequence ID" value="GJJ70349.1"/>
    <property type="molecule type" value="Genomic_DNA"/>
</dbReference>
<reference evidence="2" key="2">
    <citation type="journal article" date="2022" name="Microbiol. Resour. Announc.">
        <title>Whole-Genome Sequence of Entomortierella parvispora E1425, a Mucoromycotan Fungus Associated with Burkholderiaceae-Related Endosymbiotic Bacteria.</title>
        <authorList>
            <person name="Herlambang A."/>
            <person name="Guo Y."/>
            <person name="Takashima Y."/>
            <person name="Narisawa K."/>
            <person name="Ohta H."/>
            <person name="Nishizawa T."/>
        </authorList>
    </citation>
    <scope>NUCLEOTIDE SEQUENCE</scope>
    <source>
        <strain evidence="2">E1425</strain>
    </source>
</reference>
<feature type="compositionally biased region" description="Polar residues" evidence="1">
    <location>
        <begin position="239"/>
        <end position="254"/>
    </location>
</feature>
<accession>A0A9P3H579</accession>
<keyword evidence="3" id="KW-1185">Reference proteome</keyword>
<name>A0A9P3H579_9FUNG</name>
<evidence type="ECO:0000313" key="3">
    <source>
        <dbReference type="Proteomes" id="UP000827284"/>
    </source>
</evidence>
<dbReference type="AlphaFoldDB" id="A0A9P3H579"/>
<evidence type="ECO:0000313" key="2">
    <source>
        <dbReference type="EMBL" id="GJJ70349.1"/>
    </source>
</evidence>
<evidence type="ECO:0000256" key="1">
    <source>
        <dbReference type="SAM" id="MobiDB-lite"/>
    </source>
</evidence>
<organism evidence="2 3">
    <name type="scientific">Entomortierella parvispora</name>
    <dbReference type="NCBI Taxonomy" id="205924"/>
    <lineage>
        <taxon>Eukaryota</taxon>
        <taxon>Fungi</taxon>
        <taxon>Fungi incertae sedis</taxon>
        <taxon>Mucoromycota</taxon>
        <taxon>Mortierellomycotina</taxon>
        <taxon>Mortierellomycetes</taxon>
        <taxon>Mortierellales</taxon>
        <taxon>Mortierellaceae</taxon>
        <taxon>Entomortierella</taxon>
    </lineage>
</organism>
<reference evidence="2" key="1">
    <citation type="submission" date="2021-11" db="EMBL/GenBank/DDBJ databases">
        <authorList>
            <person name="Herlambang A."/>
            <person name="Guo Y."/>
            <person name="Takashima Y."/>
            <person name="Nishizawa T."/>
        </authorList>
    </citation>
    <scope>NUCLEOTIDE SEQUENCE</scope>
    <source>
        <strain evidence="2">E1425</strain>
    </source>
</reference>
<protein>
    <submittedName>
        <fullName evidence="2">Uncharacterized protein</fullName>
    </submittedName>
</protein>
<feature type="region of interest" description="Disordered" evidence="1">
    <location>
        <begin position="239"/>
        <end position="264"/>
    </location>
</feature>
<gene>
    <name evidence="2" type="ORF">EMPS_02698</name>
</gene>
<comment type="caution">
    <text evidence="2">The sequence shown here is derived from an EMBL/GenBank/DDBJ whole genome shotgun (WGS) entry which is preliminary data.</text>
</comment>